<feature type="compositionally biased region" description="Low complexity" evidence="5">
    <location>
        <begin position="344"/>
        <end position="360"/>
    </location>
</feature>
<feature type="region of interest" description="Disordered" evidence="5">
    <location>
        <begin position="303"/>
        <end position="421"/>
    </location>
</feature>
<dbReference type="PANTHER" id="PTHR11070">
    <property type="entry name" value="UVRD / RECB / PCRA DNA HELICASE FAMILY MEMBER"/>
    <property type="match status" value="1"/>
</dbReference>
<sequence length="421" mass="45024">MTPLAFFLQTSMLSTDTEGEQDDKDKPKVTITTVHAAKGLEWPVVFIPAVEQGTYPSYRCTEAHEIAEERRLLYVAMTRAQNFLTMSYCQFRMMGGEENDKEASEFVGMVNRHQPGMLSTNLPDIDLAVRRYTSTMLGRPHPDEDGAKEMIMRHVRAAPPLSTWDAPEPRDKWSNRFARREVTKATRAAEYWASESDEYALPGNAKSDGNGENPYAASMVSGFTSARMGLNSKSKQPSKSNSTRNEKPIKEVIKIKSANKNIPDLLPFTFGQPDPIRSDADLGSFQKGGNAALAFMATLGLPPDSAPSPSSSSAGGTAIGIGSRGHKGSSPFMGNGNGTGNGNGNNSSPILGNSPSLLPSRLPIVPGSGSGSNLSSSSRERGAGSIALGGNSTNSNGLNRGTKRLGMGRPAPWGAKRPREG</sequence>
<feature type="compositionally biased region" description="Low complexity" evidence="5">
    <location>
        <begin position="231"/>
        <end position="242"/>
    </location>
</feature>
<feature type="compositionally biased region" description="Low complexity" evidence="5">
    <location>
        <begin position="307"/>
        <end position="316"/>
    </location>
</feature>
<dbReference type="GeneID" id="87954799"/>
<protein>
    <recommendedName>
        <fullName evidence="6">UvrD-like helicase C-terminal domain-containing protein</fullName>
    </recommendedName>
</protein>
<keyword evidence="4" id="KW-0067">ATP-binding</keyword>
<keyword evidence="8" id="KW-1185">Reference proteome</keyword>
<gene>
    <name evidence="7" type="ORF">IL334_002668</name>
</gene>
<dbReference type="Pfam" id="PF13361">
    <property type="entry name" value="UvrD_C"/>
    <property type="match status" value="1"/>
</dbReference>
<dbReference type="InterPro" id="IPR014017">
    <property type="entry name" value="DNA_helicase_UvrD-like_C"/>
</dbReference>
<dbReference type="CDD" id="cd18807">
    <property type="entry name" value="SF1_C_UvrD"/>
    <property type="match status" value="1"/>
</dbReference>
<accession>A0ABZ1CX32</accession>
<feature type="domain" description="UvrD-like helicase C-terminal" evidence="6">
    <location>
        <begin position="4"/>
        <end position="90"/>
    </location>
</feature>
<evidence type="ECO:0000256" key="4">
    <source>
        <dbReference type="ARBA" id="ARBA00022840"/>
    </source>
</evidence>
<keyword evidence="3" id="KW-0347">Helicase</keyword>
<dbReference type="InterPro" id="IPR000212">
    <property type="entry name" value="DNA_helicase_UvrD/REP"/>
</dbReference>
<evidence type="ECO:0000256" key="2">
    <source>
        <dbReference type="ARBA" id="ARBA00022801"/>
    </source>
</evidence>
<dbReference type="Proteomes" id="UP001329825">
    <property type="component" value="Chromosome 3"/>
</dbReference>
<reference evidence="7 8" key="1">
    <citation type="submission" date="2024-01" db="EMBL/GenBank/DDBJ databases">
        <title>Comparative genomics of Cryptococcus and Kwoniella reveals pathogenesis evolution and contrasting modes of karyotype evolution via chromosome fusion or intercentromeric recombination.</title>
        <authorList>
            <person name="Coelho M.A."/>
            <person name="David-Palma M."/>
            <person name="Shea T."/>
            <person name="Bowers K."/>
            <person name="McGinley-Smith S."/>
            <person name="Mohammad A.W."/>
            <person name="Gnirke A."/>
            <person name="Yurkov A.M."/>
            <person name="Nowrousian M."/>
            <person name="Sun S."/>
            <person name="Cuomo C.A."/>
            <person name="Heitman J."/>
        </authorList>
    </citation>
    <scope>NUCLEOTIDE SEQUENCE [LARGE SCALE GENOMIC DNA]</scope>
    <source>
        <strain evidence="7">CBS 11374</strain>
    </source>
</reference>
<evidence type="ECO:0000256" key="1">
    <source>
        <dbReference type="ARBA" id="ARBA00022741"/>
    </source>
</evidence>
<organism evidence="7 8">
    <name type="scientific">Kwoniella shivajii</name>
    <dbReference type="NCBI Taxonomy" id="564305"/>
    <lineage>
        <taxon>Eukaryota</taxon>
        <taxon>Fungi</taxon>
        <taxon>Dikarya</taxon>
        <taxon>Basidiomycota</taxon>
        <taxon>Agaricomycotina</taxon>
        <taxon>Tremellomycetes</taxon>
        <taxon>Tremellales</taxon>
        <taxon>Cryptococcaceae</taxon>
        <taxon>Kwoniella</taxon>
    </lineage>
</organism>
<dbReference type="EMBL" id="CP141883">
    <property type="protein sequence ID" value="WRT65720.1"/>
    <property type="molecule type" value="Genomic_DNA"/>
</dbReference>
<keyword evidence="1" id="KW-0547">Nucleotide-binding</keyword>
<proteinExistence type="predicted"/>
<evidence type="ECO:0000259" key="6">
    <source>
        <dbReference type="Pfam" id="PF13361"/>
    </source>
</evidence>
<evidence type="ECO:0000313" key="7">
    <source>
        <dbReference type="EMBL" id="WRT65720.1"/>
    </source>
</evidence>
<keyword evidence="2" id="KW-0378">Hydrolase</keyword>
<evidence type="ECO:0000256" key="5">
    <source>
        <dbReference type="SAM" id="MobiDB-lite"/>
    </source>
</evidence>
<evidence type="ECO:0000313" key="8">
    <source>
        <dbReference type="Proteomes" id="UP001329825"/>
    </source>
</evidence>
<name>A0ABZ1CX32_9TREE</name>
<dbReference type="InterPro" id="IPR027417">
    <property type="entry name" value="P-loop_NTPase"/>
</dbReference>
<dbReference type="PANTHER" id="PTHR11070:SF2">
    <property type="entry name" value="ATP-DEPENDENT DNA HELICASE SRS2"/>
    <property type="match status" value="1"/>
</dbReference>
<dbReference type="SUPFAM" id="SSF52540">
    <property type="entry name" value="P-loop containing nucleoside triphosphate hydrolases"/>
    <property type="match status" value="1"/>
</dbReference>
<dbReference type="RefSeq" id="XP_062790460.1">
    <property type="nucleotide sequence ID" value="XM_062934409.1"/>
</dbReference>
<evidence type="ECO:0000256" key="3">
    <source>
        <dbReference type="ARBA" id="ARBA00022806"/>
    </source>
</evidence>
<dbReference type="Gene3D" id="3.40.50.300">
    <property type="entry name" value="P-loop containing nucleotide triphosphate hydrolases"/>
    <property type="match status" value="1"/>
</dbReference>
<feature type="compositionally biased region" description="Low complexity" evidence="5">
    <location>
        <begin position="388"/>
        <end position="400"/>
    </location>
</feature>
<feature type="region of interest" description="Disordered" evidence="5">
    <location>
        <begin position="228"/>
        <end position="248"/>
    </location>
</feature>